<dbReference type="InterPro" id="IPR029209">
    <property type="entry name" value="DML1/Misato_tubulin"/>
</dbReference>
<feature type="region of interest" description="Disordered" evidence="4">
    <location>
        <begin position="190"/>
        <end position="209"/>
    </location>
</feature>
<dbReference type="OrthoDB" id="286296at2759"/>
<evidence type="ECO:0000256" key="4">
    <source>
        <dbReference type="SAM" id="MobiDB-lite"/>
    </source>
</evidence>
<dbReference type="EMBL" id="CCKQ01010723">
    <property type="protein sequence ID" value="CDW82252.1"/>
    <property type="molecule type" value="Genomic_DNA"/>
</dbReference>
<gene>
    <name evidence="7" type="primary">Contig13956.g14891</name>
    <name evidence="7" type="ORF">STYLEM_11282</name>
</gene>
<comment type="subcellular location">
    <subcellularLocation>
        <location evidence="1">Mitochondrion</location>
    </subcellularLocation>
</comment>
<comment type="similarity">
    <text evidence="2">Belongs to the misato family.</text>
</comment>
<dbReference type="InterPro" id="IPR049942">
    <property type="entry name" value="DML1/Misato"/>
</dbReference>
<dbReference type="AlphaFoldDB" id="A0A078ALH0"/>
<feature type="compositionally biased region" description="Acidic residues" evidence="4">
    <location>
        <begin position="137"/>
        <end position="146"/>
    </location>
</feature>
<dbReference type="PANTHER" id="PTHR13391">
    <property type="entry name" value="MITOCHONDRIAL DISTRIBUTION REGULATOR MISATO"/>
    <property type="match status" value="1"/>
</dbReference>
<feature type="domain" description="DML1/Misato tubulin" evidence="6">
    <location>
        <begin position="236"/>
        <end position="416"/>
    </location>
</feature>
<keyword evidence="8" id="KW-1185">Reference proteome</keyword>
<evidence type="ECO:0000256" key="1">
    <source>
        <dbReference type="ARBA" id="ARBA00004173"/>
    </source>
</evidence>
<dbReference type="SUPFAM" id="SSF52490">
    <property type="entry name" value="Tubulin nucleotide-binding domain-like"/>
    <property type="match status" value="1"/>
</dbReference>
<evidence type="ECO:0000256" key="2">
    <source>
        <dbReference type="ARBA" id="ARBA00008507"/>
    </source>
</evidence>
<accession>A0A078ALH0</accession>
<sequence length="669" mass="78168">MKEIITVSLGPVSNYTSTHFWNFQDEWIKQDAQRNPVLFYETKNSQQYVPRAIFVDFRPNFGNFLSCFSRQGLTDKKEQVQEIVQSQLWAGQLQVTEQDQIMKSSFQRELDTYDNYNYESSYMEEKKQTNTKMSQINEEDDDDDLDNEEQMKNNFKEMMSKYKAGGSSVFGSGGQGSDVMSQFFGGLNGHNQSEQIDTSTAKAAQIAQDQALENERRKQQEDKTAQEYYEEFKFEEQVNYFTDFMQSKMQPANQLILPNNPAINEDNFFFYNLGKQMYDQETHLLRDLTEESLRNQLEHSDLLQGFQFICDTNSGFGSMAQFMIQDYVKDEVPKAPILLYSIKNQNKYDEDENTVYKQQLEQLNHGLWLSELATNLTTAFVPLDEVTMTQQLNQRVFSGFQNQSKFHQSSIYSILIDNFLNEAYKKKQATKFEDLLNEVLYQYSPNILSAQLMFPYEMKNDAHVMQDMKKEKFDKKNLVNFFEAINTNKKGNQHLIPTRQSYFFKGTETLLMPGTLSLSHFRDQFDTFAYKNLQCSRGHNLYTIPQSNLLPIPFPRYFTKNVFDELGLMKQSHFEKDEFVGSAPSLTRLTYDGSYFGHVKKALDSIKYMKMSLKVQLNKDYMMEEEDIREAKERLENLAEGLQALNQCGNDSEDDDDDDDEERNASDDY</sequence>
<evidence type="ECO:0000259" key="6">
    <source>
        <dbReference type="Pfam" id="PF14881"/>
    </source>
</evidence>
<proteinExistence type="inferred from homology"/>
<dbReference type="Proteomes" id="UP000039865">
    <property type="component" value="Unassembled WGS sequence"/>
</dbReference>
<name>A0A078ALH0_STYLE</name>
<dbReference type="Pfam" id="PF14881">
    <property type="entry name" value="Tubulin_3"/>
    <property type="match status" value="1"/>
</dbReference>
<evidence type="ECO:0000313" key="8">
    <source>
        <dbReference type="Proteomes" id="UP000039865"/>
    </source>
</evidence>
<feature type="region of interest" description="Disordered" evidence="4">
    <location>
        <begin position="643"/>
        <end position="669"/>
    </location>
</feature>
<feature type="compositionally biased region" description="Polar residues" evidence="4">
    <location>
        <begin position="190"/>
        <end position="202"/>
    </location>
</feature>
<evidence type="ECO:0000313" key="7">
    <source>
        <dbReference type="EMBL" id="CDW82252.1"/>
    </source>
</evidence>
<feature type="region of interest" description="Disordered" evidence="4">
    <location>
        <begin position="122"/>
        <end position="146"/>
    </location>
</feature>
<dbReference type="Pfam" id="PF10644">
    <property type="entry name" value="Misat_Tub_SegII"/>
    <property type="match status" value="1"/>
</dbReference>
<dbReference type="PANTHER" id="PTHR13391:SF0">
    <property type="entry name" value="PROTEIN MISATO HOMOLOG 1"/>
    <property type="match status" value="1"/>
</dbReference>
<dbReference type="InterPro" id="IPR036525">
    <property type="entry name" value="Tubulin/FtsZ_GTPase_sf"/>
</dbReference>
<protein>
    <submittedName>
        <fullName evidence="7">Uncharacterized protein</fullName>
    </submittedName>
</protein>
<evidence type="ECO:0000256" key="3">
    <source>
        <dbReference type="ARBA" id="ARBA00023128"/>
    </source>
</evidence>
<dbReference type="GO" id="GO:0005739">
    <property type="term" value="C:mitochondrion"/>
    <property type="evidence" value="ECO:0007669"/>
    <property type="project" value="UniProtKB-SubCell"/>
</dbReference>
<dbReference type="InterPro" id="IPR019605">
    <property type="entry name" value="Misato_II_tubulin-like"/>
</dbReference>
<dbReference type="Gene3D" id="3.40.50.1440">
    <property type="entry name" value="Tubulin/FtsZ, GTPase domain"/>
    <property type="match status" value="2"/>
</dbReference>
<keyword evidence="3" id="KW-0496">Mitochondrion</keyword>
<dbReference type="GO" id="GO:0007005">
    <property type="term" value="P:mitochondrion organization"/>
    <property type="evidence" value="ECO:0007669"/>
    <property type="project" value="InterPro"/>
</dbReference>
<feature type="compositionally biased region" description="Acidic residues" evidence="4">
    <location>
        <begin position="651"/>
        <end position="662"/>
    </location>
</feature>
<organism evidence="7 8">
    <name type="scientific">Stylonychia lemnae</name>
    <name type="common">Ciliate</name>
    <dbReference type="NCBI Taxonomy" id="5949"/>
    <lineage>
        <taxon>Eukaryota</taxon>
        <taxon>Sar</taxon>
        <taxon>Alveolata</taxon>
        <taxon>Ciliophora</taxon>
        <taxon>Intramacronucleata</taxon>
        <taxon>Spirotrichea</taxon>
        <taxon>Stichotrichia</taxon>
        <taxon>Sporadotrichida</taxon>
        <taxon>Oxytrichidae</taxon>
        <taxon>Stylonychinae</taxon>
        <taxon>Stylonychia</taxon>
    </lineage>
</organism>
<reference evidence="7 8" key="1">
    <citation type="submission" date="2014-06" db="EMBL/GenBank/DDBJ databases">
        <authorList>
            <person name="Swart Estienne"/>
        </authorList>
    </citation>
    <scope>NUCLEOTIDE SEQUENCE [LARGE SCALE GENOMIC DNA]</scope>
    <source>
        <strain evidence="7 8">130c</strain>
    </source>
</reference>
<evidence type="ECO:0000259" key="5">
    <source>
        <dbReference type="Pfam" id="PF10644"/>
    </source>
</evidence>
<feature type="domain" description="Misato Segment II tubulin-like" evidence="5">
    <location>
        <begin position="2"/>
        <end position="111"/>
    </location>
</feature>
<dbReference type="InParanoid" id="A0A078ALH0"/>